<accession>A0A563EVW0</accession>
<evidence type="ECO:0000256" key="2">
    <source>
        <dbReference type="ARBA" id="ARBA00022475"/>
    </source>
</evidence>
<keyword evidence="7 8" id="KW-0472">Membrane</keyword>
<protein>
    <recommendedName>
        <fullName evidence="9">Pycsar effector protein domain-containing protein</fullName>
    </recommendedName>
</protein>
<dbReference type="AlphaFoldDB" id="A0A563EVW0"/>
<keyword evidence="6" id="KW-0051">Antiviral defense</keyword>
<gene>
    <name evidence="10" type="ORF">FKR81_12655</name>
</gene>
<keyword evidence="3 8" id="KW-0812">Transmembrane</keyword>
<evidence type="ECO:0000313" key="10">
    <source>
        <dbReference type="EMBL" id="TWP51712.1"/>
    </source>
</evidence>
<dbReference type="Pfam" id="PF18967">
    <property type="entry name" value="PycTM"/>
    <property type="match status" value="1"/>
</dbReference>
<reference evidence="10 11" key="1">
    <citation type="submission" date="2019-07" db="EMBL/GenBank/DDBJ databases">
        <title>Lentzea xizangensis sp. nov., isolated from Qinghai-Tibetan Plateau Soils.</title>
        <authorList>
            <person name="Huang J."/>
        </authorList>
    </citation>
    <scope>NUCLEOTIDE SEQUENCE [LARGE SCALE GENOMIC DNA]</scope>
    <source>
        <strain evidence="10 11">FXJ1.1311</strain>
    </source>
</reference>
<organism evidence="10 11">
    <name type="scientific">Lentzea tibetensis</name>
    <dbReference type="NCBI Taxonomy" id="2591470"/>
    <lineage>
        <taxon>Bacteria</taxon>
        <taxon>Bacillati</taxon>
        <taxon>Actinomycetota</taxon>
        <taxon>Actinomycetes</taxon>
        <taxon>Pseudonocardiales</taxon>
        <taxon>Pseudonocardiaceae</taxon>
        <taxon>Lentzea</taxon>
    </lineage>
</organism>
<feature type="transmembrane region" description="Helical" evidence="8">
    <location>
        <begin position="62"/>
        <end position="85"/>
    </location>
</feature>
<sequence length="162" mass="17199">MVRAEFTAIPTDQHHQEALKAADSEVRDELRRADTKAIGLLGLFGAALAGVVALLGTHPGSAATVLLHLAALPIAAAIVLLLAVLRPTLDYRCPYGFPRWARFRGLPTDLLADLIEPGALIVRTEVLAAMSAAVVAKYWRIRTAVHLLLTGLALLALAVLTA</sequence>
<evidence type="ECO:0000256" key="5">
    <source>
        <dbReference type="ARBA" id="ARBA00022989"/>
    </source>
</evidence>
<evidence type="ECO:0000256" key="3">
    <source>
        <dbReference type="ARBA" id="ARBA00022692"/>
    </source>
</evidence>
<evidence type="ECO:0000259" key="9">
    <source>
        <dbReference type="Pfam" id="PF18967"/>
    </source>
</evidence>
<keyword evidence="5 8" id="KW-1133">Transmembrane helix</keyword>
<dbReference type="Proteomes" id="UP000316639">
    <property type="component" value="Unassembled WGS sequence"/>
</dbReference>
<comment type="subcellular location">
    <subcellularLocation>
        <location evidence="1">Cell membrane</location>
    </subcellularLocation>
</comment>
<evidence type="ECO:0000256" key="1">
    <source>
        <dbReference type="ARBA" id="ARBA00004236"/>
    </source>
</evidence>
<evidence type="ECO:0000256" key="8">
    <source>
        <dbReference type="SAM" id="Phobius"/>
    </source>
</evidence>
<keyword evidence="11" id="KW-1185">Reference proteome</keyword>
<feature type="transmembrane region" description="Helical" evidence="8">
    <location>
        <begin position="37"/>
        <end position="56"/>
    </location>
</feature>
<evidence type="ECO:0000313" key="11">
    <source>
        <dbReference type="Proteomes" id="UP000316639"/>
    </source>
</evidence>
<evidence type="ECO:0000256" key="4">
    <source>
        <dbReference type="ARBA" id="ARBA00022741"/>
    </source>
</evidence>
<dbReference type="GO" id="GO:0005886">
    <property type="term" value="C:plasma membrane"/>
    <property type="evidence" value="ECO:0007669"/>
    <property type="project" value="UniProtKB-SubCell"/>
</dbReference>
<dbReference type="InterPro" id="IPR043760">
    <property type="entry name" value="PycTM_dom"/>
</dbReference>
<name>A0A563EVW0_9PSEU</name>
<comment type="caution">
    <text evidence="10">The sequence shown here is derived from an EMBL/GenBank/DDBJ whole genome shotgun (WGS) entry which is preliminary data.</text>
</comment>
<feature type="transmembrane region" description="Helical" evidence="8">
    <location>
        <begin position="144"/>
        <end position="161"/>
    </location>
</feature>
<dbReference type="EMBL" id="VOBR01000007">
    <property type="protein sequence ID" value="TWP51712.1"/>
    <property type="molecule type" value="Genomic_DNA"/>
</dbReference>
<dbReference type="RefSeq" id="WP_146351329.1">
    <property type="nucleotide sequence ID" value="NZ_VOBR01000007.1"/>
</dbReference>
<keyword evidence="4" id="KW-0547">Nucleotide-binding</keyword>
<evidence type="ECO:0000256" key="7">
    <source>
        <dbReference type="ARBA" id="ARBA00023136"/>
    </source>
</evidence>
<dbReference type="GO" id="GO:0000166">
    <property type="term" value="F:nucleotide binding"/>
    <property type="evidence" value="ECO:0007669"/>
    <property type="project" value="UniProtKB-KW"/>
</dbReference>
<proteinExistence type="predicted"/>
<dbReference type="GO" id="GO:0051607">
    <property type="term" value="P:defense response to virus"/>
    <property type="evidence" value="ECO:0007669"/>
    <property type="project" value="UniProtKB-KW"/>
</dbReference>
<keyword evidence="2" id="KW-1003">Cell membrane</keyword>
<dbReference type="OrthoDB" id="3699418at2"/>
<evidence type="ECO:0000256" key="6">
    <source>
        <dbReference type="ARBA" id="ARBA00023118"/>
    </source>
</evidence>
<feature type="domain" description="Pycsar effector protein" evidence="9">
    <location>
        <begin position="19"/>
        <end position="160"/>
    </location>
</feature>